<evidence type="ECO:0000313" key="2">
    <source>
        <dbReference type="Proteomes" id="UP000440224"/>
    </source>
</evidence>
<evidence type="ECO:0000313" key="1">
    <source>
        <dbReference type="EMBL" id="MRG92842.1"/>
    </source>
</evidence>
<protein>
    <submittedName>
        <fullName evidence="1">Uncharacterized protein</fullName>
    </submittedName>
</protein>
<gene>
    <name evidence="1" type="ORF">GF068_13005</name>
</gene>
<proteinExistence type="predicted"/>
<comment type="caution">
    <text evidence="1">The sequence shown here is derived from an EMBL/GenBank/DDBJ whole genome shotgun (WGS) entry which is preliminary data.</text>
</comment>
<sequence>MRGNDSAYRDPLQGLRARVQDLAREVEEREAMVTDALFSHLPSMLASKLRDLRAYALTPAKTEAELHEAEATLLAYRDALDEAIELAPDLEDAQRVLPEITPDPKLASHLRPFIDLFMADIVLETCDAAERGLRLGALALDKDAALEKESKYAFRARFRAHDAPISILAQIAYSANDTPAEVHVFLTTSVAAGTPPLRIRPQTLLHGIGKAVGLVREAEVGDERFDDLFLIEAEQDAAKRLLGPAVRKALLVVASFDIPDLVVRDGRADLHFRFEPNERLIRSATLALALIRKAPVRVSLLR</sequence>
<accession>A0A6N7PL15</accession>
<dbReference type="Proteomes" id="UP000440224">
    <property type="component" value="Unassembled WGS sequence"/>
</dbReference>
<reference evidence="1 2" key="1">
    <citation type="submission" date="2019-10" db="EMBL/GenBank/DDBJ databases">
        <title>A soil myxobacterium in the family Polyangiaceae.</title>
        <authorList>
            <person name="Li Y."/>
            <person name="Wang J."/>
        </authorList>
    </citation>
    <scope>NUCLEOTIDE SEQUENCE [LARGE SCALE GENOMIC DNA]</scope>
    <source>
        <strain evidence="1 2">DSM 14734</strain>
    </source>
</reference>
<dbReference type="RefSeq" id="WP_170319452.1">
    <property type="nucleotide sequence ID" value="NZ_WJIE01000003.1"/>
</dbReference>
<dbReference type="EMBL" id="WJIE01000003">
    <property type="protein sequence ID" value="MRG92842.1"/>
    <property type="molecule type" value="Genomic_DNA"/>
</dbReference>
<name>A0A6N7PL15_9BACT</name>
<organism evidence="1 2">
    <name type="scientific">Polyangium spumosum</name>
    <dbReference type="NCBI Taxonomy" id="889282"/>
    <lineage>
        <taxon>Bacteria</taxon>
        <taxon>Pseudomonadati</taxon>
        <taxon>Myxococcota</taxon>
        <taxon>Polyangia</taxon>
        <taxon>Polyangiales</taxon>
        <taxon>Polyangiaceae</taxon>
        <taxon>Polyangium</taxon>
    </lineage>
</organism>
<keyword evidence="2" id="KW-1185">Reference proteome</keyword>
<dbReference type="AlphaFoldDB" id="A0A6N7PL15"/>